<dbReference type="OrthoDB" id="1642705at2"/>
<sequence>MAYSARELLARIIKCEAGGEGENGMKAVASVVMNRVNVAYGEYLRICQGDLRKVIFQKGQFDCATSILKGLPNPQTIWANPPEEIHYQIADWALSGNRLYNTGNALWYFNPFVVTCPYTFPYNGTGRYLVRIGQHCFYNPTELYAQT</sequence>
<evidence type="ECO:0000313" key="2">
    <source>
        <dbReference type="EMBL" id="OFI05000.1"/>
    </source>
</evidence>
<feature type="domain" description="Cell wall hydrolase SleB" evidence="1">
    <location>
        <begin position="19"/>
        <end position="138"/>
    </location>
</feature>
<dbReference type="PATRIC" id="fig|1121290.3.peg.1986"/>
<evidence type="ECO:0000259" key="1">
    <source>
        <dbReference type="Pfam" id="PF07486"/>
    </source>
</evidence>
<gene>
    <name evidence="2" type="primary">cwlJ</name>
    <name evidence="2" type="ORF">CLOACE_19690</name>
</gene>
<keyword evidence="2" id="KW-0378">Hydrolase</keyword>
<accession>A0A1E8EWM7</accession>
<comment type="caution">
    <text evidence="2">The sequence shown here is derived from an EMBL/GenBank/DDBJ whole genome shotgun (WGS) entry which is preliminary data.</text>
</comment>
<dbReference type="AlphaFoldDB" id="A0A1E8EWM7"/>
<reference evidence="2 3" key="1">
    <citation type="submission" date="2016-06" db="EMBL/GenBank/DDBJ databases">
        <title>Genome sequence of Clostridium acetireducens DSM 10703.</title>
        <authorList>
            <person name="Poehlein A."/>
            <person name="Fluechter S."/>
            <person name="Duerre P."/>
            <person name="Daniel R."/>
        </authorList>
    </citation>
    <scope>NUCLEOTIDE SEQUENCE [LARGE SCALE GENOMIC DNA]</scope>
    <source>
        <strain evidence="2 3">DSM 10703</strain>
    </source>
</reference>
<dbReference type="GO" id="GO:0016787">
    <property type="term" value="F:hydrolase activity"/>
    <property type="evidence" value="ECO:0007669"/>
    <property type="project" value="UniProtKB-KW"/>
</dbReference>
<dbReference type="Pfam" id="PF07486">
    <property type="entry name" value="Hydrolase_2"/>
    <property type="match status" value="1"/>
</dbReference>
<dbReference type="InterPro" id="IPR011105">
    <property type="entry name" value="Cell_wall_hydrolase_SleB"/>
</dbReference>
<proteinExistence type="predicted"/>
<protein>
    <submittedName>
        <fullName evidence="2">Cell wall hydrolase CwlJ</fullName>
    </submittedName>
</protein>
<dbReference type="EMBL" id="LZFO01000036">
    <property type="protein sequence ID" value="OFI05000.1"/>
    <property type="molecule type" value="Genomic_DNA"/>
</dbReference>
<dbReference type="Gene3D" id="1.10.10.2520">
    <property type="entry name" value="Cell wall hydrolase SleB, domain 1"/>
    <property type="match status" value="1"/>
</dbReference>
<evidence type="ECO:0000313" key="3">
    <source>
        <dbReference type="Proteomes" id="UP000175744"/>
    </source>
</evidence>
<dbReference type="RefSeq" id="WP_070110931.1">
    <property type="nucleotide sequence ID" value="NZ_LZFO01000036.1"/>
</dbReference>
<organism evidence="2 3">
    <name type="scientific">Clostridium acetireducens DSM 10703</name>
    <dbReference type="NCBI Taxonomy" id="1121290"/>
    <lineage>
        <taxon>Bacteria</taxon>
        <taxon>Bacillati</taxon>
        <taxon>Bacillota</taxon>
        <taxon>Clostridia</taxon>
        <taxon>Eubacteriales</taxon>
        <taxon>Clostridiaceae</taxon>
        <taxon>Clostridium</taxon>
    </lineage>
</organism>
<name>A0A1E8EWM7_9CLOT</name>
<dbReference type="Proteomes" id="UP000175744">
    <property type="component" value="Unassembled WGS sequence"/>
</dbReference>
<dbReference type="InterPro" id="IPR042047">
    <property type="entry name" value="SleB_dom1"/>
</dbReference>
<dbReference type="STRING" id="1121290.CLAOCE_19690"/>
<keyword evidence="3" id="KW-1185">Reference proteome</keyword>